<dbReference type="AlphaFoldDB" id="A0A4Y7PJ21"/>
<dbReference type="EMBL" id="ML170304">
    <property type="protein sequence ID" value="TDL14842.1"/>
    <property type="molecule type" value="Genomic_DNA"/>
</dbReference>
<dbReference type="VEuPathDB" id="FungiDB:BD410DRAFT_156907"/>
<feature type="transmembrane region" description="Helical" evidence="1">
    <location>
        <begin position="112"/>
        <end position="134"/>
    </location>
</feature>
<protein>
    <submittedName>
        <fullName evidence="2">Uncharacterized protein</fullName>
    </submittedName>
</protein>
<keyword evidence="1" id="KW-0472">Membrane</keyword>
<evidence type="ECO:0000313" key="3">
    <source>
        <dbReference type="Proteomes" id="UP000294933"/>
    </source>
</evidence>
<organism evidence="2 3">
    <name type="scientific">Rickenella mellea</name>
    <dbReference type="NCBI Taxonomy" id="50990"/>
    <lineage>
        <taxon>Eukaryota</taxon>
        <taxon>Fungi</taxon>
        <taxon>Dikarya</taxon>
        <taxon>Basidiomycota</taxon>
        <taxon>Agaricomycotina</taxon>
        <taxon>Agaricomycetes</taxon>
        <taxon>Hymenochaetales</taxon>
        <taxon>Rickenellaceae</taxon>
        <taxon>Rickenella</taxon>
    </lineage>
</organism>
<accession>A0A4Y7PJ21</accession>
<evidence type="ECO:0000313" key="2">
    <source>
        <dbReference type="EMBL" id="TDL14842.1"/>
    </source>
</evidence>
<gene>
    <name evidence="2" type="ORF">BD410DRAFT_156907</name>
</gene>
<sequence>MDPAYDRLASILTLLIFRVNHGVCSRQSARLILMRLRVLRQIWLCPPHSSPSDSYQCTISPKLSFHAVASLVHCLSVPSPPVPATAAANCATNLTTFEALHRRRTKIFSSQIGRRSLVTCLYVSLCFLLLDVAYCSTSYSARRETSYIHMYI</sequence>
<proteinExistence type="predicted"/>
<keyword evidence="1" id="KW-0812">Transmembrane</keyword>
<evidence type="ECO:0000256" key="1">
    <source>
        <dbReference type="SAM" id="Phobius"/>
    </source>
</evidence>
<name>A0A4Y7PJ21_9AGAM</name>
<reference evidence="2 3" key="1">
    <citation type="submission" date="2018-06" db="EMBL/GenBank/DDBJ databases">
        <title>A transcriptomic atlas of mushroom development highlights an independent origin of complex multicellularity.</title>
        <authorList>
            <consortium name="DOE Joint Genome Institute"/>
            <person name="Krizsan K."/>
            <person name="Almasi E."/>
            <person name="Merenyi Z."/>
            <person name="Sahu N."/>
            <person name="Viragh M."/>
            <person name="Koszo T."/>
            <person name="Mondo S."/>
            <person name="Kiss B."/>
            <person name="Balint B."/>
            <person name="Kues U."/>
            <person name="Barry K."/>
            <person name="Hegedus J.C."/>
            <person name="Henrissat B."/>
            <person name="Johnson J."/>
            <person name="Lipzen A."/>
            <person name="Ohm R."/>
            <person name="Nagy I."/>
            <person name="Pangilinan J."/>
            <person name="Yan J."/>
            <person name="Xiong Y."/>
            <person name="Grigoriev I.V."/>
            <person name="Hibbett D.S."/>
            <person name="Nagy L.G."/>
        </authorList>
    </citation>
    <scope>NUCLEOTIDE SEQUENCE [LARGE SCALE GENOMIC DNA]</scope>
    <source>
        <strain evidence="2 3">SZMC22713</strain>
    </source>
</reference>
<dbReference type="Proteomes" id="UP000294933">
    <property type="component" value="Unassembled WGS sequence"/>
</dbReference>
<keyword evidence="1" id="KW-1133">Transmembrane helix</keyword>
<keyword evidence="3" id="KW-1185">Reference proteome</keyword>